<dbReference type="EMBL" id="LN890958">
    <property type="protein sequence ID" value="CUS14553.1"/>
    <property type="molecule type" value="Genomic_DNA"/>
</dbReference>
<evidence type="ECO:0008006" key="4">
    <source>
        <dbReference type="Google" id="ProtNLM"/>
    </source>
</evidence>
<feature type="chain" id="PRO_5013262584" description="Lipoprotein" evidence="1">
    <location>
        <begin position="21"/>
        <end position="55"/>
    </location>
</feature>
<keyword evidence="3" id="KW-1185">Reference proteome</keyword>
<evidence type="ECO:0000313" key="2">
    <source>
        <dbReference type="EMBL" id="CUS14553.1"/>
    </source>
</evidence>
<sequence>MHFPRPFLLFPLLTPFLVGCLRDDKNIYILLFLASEIQTLTPLWSENDLPSRGGG</sequence>
<dbReference type="PROSITE" id="PS51257">
    <property type="entry name" value="PROKAR_LIPOPROTEIN"/>
    <property type="match status" value="1"/>
</dbReference>
<dbReference type="Proteomes" id="UP001412239">
    <property type="component" value="Unassembled WGS sequence"/>
</dbReference>
<evidence type="ECO:0000313" key="3">
    <source>
        <dbReference type="Proteomes" id="UP001412239"/>
    </source>
</evidence>
<dbReference type="AlphaFoldDB" id="A0A292Q716"/>
<protein>
    <recommendedName>
        <fullName evidence="4">Lipoprotein</fullName>
    </recommendedName>
</protein>
<proteinExistence type="predicted"/>
<keyword evidence="1" id="KW-0732">Signal</keyword>
<name>A0A292Q716_9PEZI</name>
<evidence type="ECO:0000256" key="1">
    <source>
        <dbReference type="SAM" id="SignalP"/>
    </source>
</evidence>
<organism evidence="2 3">
    <name type="scientific">Tuber aestivum</name>
    <name type="common">summer truffle</name>
    <dbReference type="NCBI Taxonomy" id="59557"/>
    <lineage>
        <taxon>Eukaryota</taxon>
        <taxon>Fungi</taxon>
        <taxon>Dikarya</taxon>
        <taxon>Ascomycota</taxon>
        <taxon>Pezizomycotina</taxon>
        <taxon>Pezizomycetes</taxon>
        <taxon>Pezizales</taxon>
        <taxon>Tuberaceae</taxon>
        <taxon>Tuber</taxon>
    </lineage>
</organism>
<reference evidence="2" key="1">
    <citation type="submission" date="2015-10" db="EMBL/GenBank/DDBJ databases">
        <authorList>
            <person name="Regsiter A."/>
            <person name="william w."/>
        </authorList>
    </citation>
    <scope>NUCLEOTIDE SEQUENCE</scope>
    <source>
        <strain evidence="2">Montdore</strain>
    </source>
</reference>
<gene>
    <name evidence="2" type="ORF">GSTUAT00001430001</name>
</gene>
<accession>A0A292Q716</accession>
<feature type="signal peptide" evidence="1">
    <location>
        <begin position="1"/>
        <end position="20"/>
    </location>
</feature>